<accession>W0AE01</accession>
<organism evidence="9 10">
    <name type="scientific">Sphingomonas sanxanigenens DSM 19645 = NX02</name>
    <dbReference type="NCBI Taxonomy" id="1123269"/>
    <lineage>
        <taxon>Bacteria</taxon>
        <taxon>Pseudomonadati</taxon>
        <taxon>Pseudomonadota</taxon>
        <taxon>Alphaproteobacteria</taxon>
        <taxon>Sphingomonadales</taxon>
        <taxon>Sphingomonadaceae</taxon>
        <taxon>Sphingomonas</taxon>
    </lineage>
</organism>
<dbReference type="InterPro" id="IPR002327">
    <property type="entry name" value="Cyt_c_1A/1B"/>
</dbReference>
<evidence type="ECO:0000256" key="7">
    <source>
        <dbReference type="SAM" id="SignalP"/>
    </source>
</evidence>
<protein>
    <recommendedName>
        <fullName evidence="8">Cytochrome c domain-containing protein</fullName>
    </recommendedName>
</protein>
<dbReference type="STRING" id="1123269.NX02_15480"/>
<evidence type="ECO:0000256" key="2">
    <source>
        <dbReference type="ARBA" id="ARBA00022617"/>
    </source>
</evidence>
<evidence type="ECO:0000256" key="4">
    <source>
        <dbReference type="ARBA" id="ARBA00022982"/>
    </source>
</evidence>
<dbReference type="KEGG" id="ssan:NX02_15480"/>
<keyword evidence="7" id="KW-0732">Signal</keyword>
<feature type="chain" id="PRO_5004785377" description="Cytochrome c domain-containing protein" evidence="7">
    <location>
        <begin position="19"/>
        <end position="119"/>
    </location>
</feature>
<evidence type="ECO:0000313" key="10">
    <source>
        <dbReference type="Proteomes" id="UP000018851"/>
    </source>
</evidence>
<proteinExistence type="predicted"/>
<gene>
    <name evidence="9" type="ORF">NX02_15480</name>
</gene>
<sequence>MRVPLAVALLVAASAAFAAPAPNGSMIFRQRCQMCHVTAPKQKAGLGPNLAGVLGRKAASTEFLYSPALKGSALKWDKPTLDKFLAGPTRMVPGTRMMIAVGNPADRAALVDYLATLKK</sequence>
<dbReference type="GO" id="GO:0046872">
    <property type="term" value="F:metal ion binding"/>
    <property type="evidence" value="ECO:0007669"/>
    <property type="project" value="UniProtKB-KW"/>
</dbReference>
<feature type="domain" description="Cytochrome c" evidence="8">
    <location>
        <begin position="19"/>
        <end position="118"/>
    </location>
</feature>
<dbReference type="PANTHER" id="PTHR11961">
    <property type="entry name" value="CYTOCHROME C"/>
    <property type="match status" value="1"/>
</dbReference>
<keyword evidence="2 6" id="KW-0349">Heme</keyword>
<dbReference type="Proteomes" id="UP000018851">
    <property type="component" value="Chromosome"/>
</dbReference>
<evidence type="ECO:0000256" key="5">
    <source>
        <dbReference type="ARBA" id="ARBA00023004"/>
    </source>
</evidence>
<evidence type="ECO:0000259" key="8">
    <source>
        <dbReference type="PROSITE" id="PS51007"/>
    </source>
</evidence>
<dbReference type="AlphaFoldDB" id="W0AE01"/>
<dbReference type="GO" id="GO:0009055">
    <property type="term" value="F:electron transfer activity"/>
    <property type="evidence" value="ECO:0007669"/>
    <property type="project" value="InterPro"/>
</dbReference>
<dbReference type="HOGENOM" id="CLU_060944_2_0_5"/>
<dbReference type="SUPFAM" id="SSF46626">
    <property type="entry name" value="Cytochrome c"/>
    <property type="match status" value="1"/>
</dbReference>
<dbReference type="PRINTS" id="PR00604">
    <property type="entry name" value="CYTCHRMECIAB"/>
</dbReference>
<reference evidence="9 10" key="1">
    <citation type="submission" date="2013-07" db="EMBL/GenBank/DDBJ databases">
        <title>Completed genome of Sphingomonas sanxanigenens NX02.</title>
        <authorList>
            <person name="Ma T."/>
            <person name="Huang H."/>
            <person name="Wu M."/>
            <person name="Li X."/>
            <person name="Li G."/>
        </authorList>
    </citation>
    <scope>NUCLEOTIDE SEQUENCE [LARGE SCALE GENOMIC DNA]</scope>
    <source>
        <strain evidence="9 10">NX02</strain>
    </source>
</reference>
<keyword evidence="4" id="KW-0249">Electron transport</keyword>
<dbReference type="InterPro" id="IPR036909">
    <property type="entry name" value="Cyt_c-like_dom_sf"/>
</dbReference>
<dbReference type="PATRIC" id="fig|1123269.5.peg.3022"/>
<dbReference type="Pfam" id="PF00034">
    <property type="entry name" value="Cytochrom_C"/>
    <property type="match status" value="1"/>
</dbReference>
<dbReference type="Gene3D" id="1.10.760.10">
    <property type="entry name" value="Cytochrome c-like domain"/>
    <property type="match status" value="1"/>
</dbReference>
<keyword evidence="3 6" id="KW-0479">Metal-binding</keyword>
<name>W0AE01_9SPHN</name>
<dbReference type="eggNOG" id="COG3474">
    <property type="taxonomic scope" value="Bacteria"/>
</dbReference>
<evidence type="ECO:0000256" key="6">
    <source>
        <dbReference type="PROSITE-ProRule" id="PRU00433"/>
    </source>
</evidence>
<dbReference type="PROSITE" id="PS51007">
    <property type="entry name" value="CYTC"/>
    <property type="match status" value="1"/>
</dbReference>
<keyword evidence="10" id="KW-1185">Reference proteome</keyword>
<dbReference type="InterPro" id="IPR009056">
    <property type="entry name" value="Cyt_c-like_dom"/>
</dbReference>
<dbReference type="EMBL" id="CP006644">
    <property type="protein sequence ID" value="AHE54777.1"/>
    <property type="molecule type" value="Genomic_DNA"/>
</dbReference>
<evidence type="ECO:0000256" key="3">
    <source>
        <dbReference type="ARBA" id="ARBA00022723"/>
    </source>
</evidence>
<feature type="signal peptide" evidence="7">
    <location>
        <begin position="1"/>
        <end position="18"/>
    </location>
</feature>
<keyword evidence="5 6" id="KW-0408">Iron</keyword>
<keyword evidence="1" id="KW-0813">Transport</keyword>
<evidence type="ECO:0000313" key="9">
    <source>
        <dbReference type="EMBL" id="AHE54777.1"/>
    </source>
</evidence>
<evidence type="ECO:0000256" key="1">
    <source>
        <dbReference type="ARBA" id="ARBA00022448"/>
    </source>
</evidence>
<dbReference type="GO" id="GO:0020037">
    <property type="term" value="F:heme binding"/>
    <property type="evidence" value="ECO:0007669"/>
    <property type="project" value="InterPro"/>
</dbReference>